<evidence type="ECO:0000256" key="1">
    <source>
        <dbReference type="SAM" id="MobiDB-lite"/>
    </source>
</evidence>
<evidence type="ECO:0000313" key="3">
    <source>
        <dbReference type="Proteomes" id="UP000587527"/>
    </source>
</evidence>
<feature type="region of interest" description="Disordered" evidence="1">
    <location>
        <begin position="1"/>
        <end position="21"/>
    </location>
</feature>
<protein>
    <submittedName>
        <fullName evidence="2">Uncharacterized protein</fullName>
    </submittedName>
</protein>
<dbReference type="AlphaFoldDB" id="A0A841BUK4"/>
<sequence length="313" mass="34454">MSSKISPTHDPFEGLEDEKPADGFNARKSLLDSAKRGFVPIRKVFVQKAAGSDTRASLLSDLVRGRQERSLDAFLLIHALEPVAATPIPLARWAQMLSSARKPCTSSVASRALDALVNRKLITRDTSGRKVVVKPLLEDGSGEPWARPGRDPAKVGKGYFTIPHEYWTSGLADELELAGKAMFLVILAETTQNPTFSMAVERAHQWYGFSERTAERGYQQLRDARVAPETPLLREHRQMVAEPRSSIGLRPVWHRALADPYGMTARAKLQASTGREARNAGKVSEIIKIAVEKRQGTKTTITYTKGNAPVADS</sequence>
<dbReference type="EMBL" id="JACHMN010000002">
    <property type="protein sequence ID" value="MBB5870593.1"/>
    <property type="molecule type" value="Genomic_DNA"/>
</dbReference>
<evidence type="ECO:0000313" key="2">
    <source>
        <dbReference type="EMBL" id="MBB5870593.1"/>
    </source>
</evidence>
<dbReference type="RefSeq" id="WP_184838082.1">
    <property type="nucleotide sequence ID" value="NZ_JACHMN010000002.1"/>
</dbReference>
<proteinExistence type="predicted"/>
<reference evidence="2 3" key="1">
    <citation type="submission" date="2020-08" db="EMBL/GenBank/DDBJ databases">
        <title>Sequencing the genomes of 1000 actinobacteria strains.</title>
        <authorList>
            <person name="Klenk H.-P."/>
        </authorList>
    </citation>
    <scope>NUCLEOTIDE SEQUENCE [LARGE SCALE GENOMIC DNA]</scope>
    <source>
        <strain evidence="2 3">DSM 45362</strain>
    </source>
</reference>
<accession>A0A841BUK4</accession>
<keyword evidence="3" id="KW-1185">Reference proteome</keyword>
<gene>
    <name evidence="2" type="ORF">F4553_003972</name>
</gene>
<organism evidence="2 3">
    <name type="scientific">Allocatelliglobosispora scoriae</name>
    <dbReference type="NCBI Taxonomy" id="643052"/>
    <lineage>
        <taxon>Bacteria</taxon>
        <taxon>Bacillati</taxon>
        <taxon>Actinomycetota</taxon>
        <taxon>Actinomycetes</taxon>
        <taxon>Micromonosporales</taxon>
        <taxon>Micromonosporaceae</taxon>
        <taxon>Allocatelliglobosispora</taxon>
    </lineage>
</organism>
<comment type="caution">
    <text evidence="2">The sequence shown here is derived from an EMBL/GenBank/DDBJ whole genome shotgun (WGS) entry which is preliminary data.</text>
</comment>
<name>A0A841BUK4_9ACTN</name>
<dbReference type="Proteomes" id="UP000587527">
    <property type="component" value="Unassembled WGS sequence"/>
</dbReference>